<evidence type="ECO:0000256" key="4">
    <source>
        <dbReference type="ARBA" id="ARBA00023136"/>
    </source>
</evidence>
<evidence type="ECO:0000313" key="7">
    <source>
        <dbReference type="EMBL" id="TID17867.1"/>
    </source>
</evidence>
<sequence>MAASKPPLSAVGSVGELHLLNIIILIISVLSALGSGWMILSFVLFESARTFRHQLILGLAISDFFMAANFMGSTATQLAGHTLKGASCSVNGFATQWFVVQTDYWVLMIAVCTFSMLSDCKAQSKWIKSHRWVIWGLPWGLSVLWATIGLMLSGYGNIGAWCWFTKDRTRLLVNFIPRWLIIIAILTIYIRLYFIIYRAHERFISLDVEASGSRHSASHSVALVKSMANSTLSTDHPEVEELQNQQRKRISSQPHSRPAPTLKKLAYQMLAYPLIYMLIWIIPTTIRIYQATTGKPAPFAIATVDKSCIVIQGFADAVIYGFNKANLAAWKEWIFDGRR</sequence>
<dbReference type="Pfam" id="PF11710">
    <property type="entry name" value="Git3"/>
    <property type="match status" value="1"/>
</dbReference>
<keyword evidence="4 5" id="KW-0472">Membrane</keyword>
<keyword evidence="3 5" id="KW-1133">Transmembrane helix</keyword>
<dbReference type="Pfam" id="PF11970">
    <property type="entry name" value="GPR_Gpa2_C"/>
    <property type="match status" value="1"/>
</dbReference>
<dbReference type="PRINTS" id="PR02001">
    <property type="entry name" value="GCR1CAMPR"/>
</dbReference>
<evidence type="ECO:0000256" key="5">
    <source>
        <dbReference type="SAM" id="Phobius"/>
    </source>
</evidence>
<evidence type="ECO:0000256" key="1">
    <source>
        <dbReference type="ARBA" id="ARBA00004141"/>
    </source>
</evidence>
<name>A0A4Z1PAD9_9PEZI</name>
<proteinExistence type="predicted"/>
<dbReference type="GO" id="GO:0004930">
    <property type="term" value="F:G protein-coupled receptor activity"/>
    <property type="evidence" value="ECO:0007669"/>
    <property type="project" value="TreeGrafter"/>
</dbReference>
<dbReference type="Gene3D" id="1.20.1070.10">
    <property type="entry name" value="Rhodopsin 7-helix transmembrane proteins"/>
    <property type="match status" value="1"/>
</dbReference>
<keyword evidence="8" id="KW-1185">Reference proteome</keyword>
<keyword evidence="7" id="KW-0675">Receptor</keyword>
<protein>
    <submittedName>
        <fullName evidence="7">G protein-coupled glucose receptor regulating Gpa2-domain-containing protein</fullName>
    </submittedName>
</protein>
<dbReference type="AlphaFoldDB" id="A0A4Z1PAD9"/>
<dbReference type="GO" id="GO:0007166">
    <property type="term" value="P:cell surface receptor signaling pathway"/>
    <property type="evidence" value="ECO:0007669"/>
    <property type="project" value="InterPro"/>
</dbReference>
<gene>
    <name evidence="7" type="ORF">E6O75_ATG10512</name>
</gene>
<comment type="subcellular location">
    <subcellularLocation>
        <location evidence="1">Membrane</location>
        <topology evidence="1">Multi-pass membrane protein</topology>
    </subcellularLocation>
</comment>
<evidence type="ECO:0000259" key="6">
    <source>
        <dbReference type="PROSITE" id="PS50261"/>
    </source>
</evidence>
<feature type="transmembrane region" description="Helical" evidence="5">
    <location>
        <begin position="265"/>
        <end position="282"/>
    </location>
</feature>
<dbReference type="InterPro" id="IPR022596">
    <property type="entry name" value="GPR1/2/3_C"/>
</dbReference>
<keyword evidence="2 5" id="KW-0812">Transmembrane</keyword>
<dbReference type="InterPro" id="IPR023041">
    <property type="entry name" value="Glucose_rcpt_Git3-like_N"/>
</dbReference>
<dbReference type="InterPro" id="IPR017981">
    <property type="entry name" value="GPCR_2-like_7TM"/>
</dbReference>
<reference evidence="7 8" key="1">
    <citation type="submission" date="2019-04" db="EMBL/GenBank/DDBJ databases">
        <title>High contiguity whole genome sequence and gene annotation resource for two Venturia nashicola isolates.</title>
        <authorList>
            <person name="Prokchorchik M."/>
            <person name="Won K."/>
            <person name="Lee Y."/>
            <person name="Choi E.D."/>
            <person name="Segonzac C."/>
            <person name="Sohn K.H."/>
        </authorList>
    </citation>
    <scope>NUCLEOTIDE SEQUENCE [LARGE SCALE GENOMIC DNA]</scope>
    <source>
        <strain evidence="7 8">PRI2</strain>
    </source>
</reference>
<dbReference type="GO" id="GO:0007189">
    <property type="term" value="P:adenylate cyclase-activating G protein-coupled receptor signaling pathway"/>
    <property type="evidence" value="ECO:0007669"/>
    <property type="project" value="TreeGrafter"/>
</dbReference>
<dbReference type="InterPro" id="IPR022343">
    <property type="entry name" value="GCR1-cAMP_receptor"/>
</dbReference>
<organism evidence="7 8">
    <name type="scientific">Venturia nashicola</name>
    <dbReference type="NCBI Taxonomy" id="86259"/>
    <lineage>
        <taxon>Eukaryota</taxon>
        <taxon>Fungi</taxon>
        <taxon>Dikarya</taxon>
        <taxon>Ascomycota</taxon>
        <taxon>Pezizomycotina</taxon>
        <taxon>Dothideomycetes</taxon>
        <taxon>Pleosporomycetidae</taxon>
        <taxon>Venturiales</taxon>
        <taxon>Venturiaceae</taxon>
        <taxon>Venturia</taxon>
    </lineage>
</organism>
<dbReference type="PROSITE" id="PS50261">
    <property type="entry name" value="G_PROTEIN_RECEP_F2_4"/>
    <property type="match status" value="1"/>
</dbReference>
<dbReference type="SUPFAM" id="SSF81321">
    <property type="entry name" value="Family A G protein-coupled receptor-like"/>
    <property type="match status" value="1"/>
</dbReference>
<comment type="caution">
    <text evidence="7">The sequence shown here is derived from an EMBL/GenBank/DDBJ whole genome shotgun (WGS) entry which is preliminary data.</text>
</comment>
<evidence type="ECO:0000256" key="2">
    <source>
        <dbReference type="ARBA" id="ARBA00022692"/>
    </source>
</evidence>
<dbReference type="STRING" id="86259.A0A4Z1PAD9"/>
<dbReference type="GO" id="GO:0005886">
    <property type="term" value="C:plasma membrane"/>
    <property type="evidence" value="ECO:0007669"/>
    <property type="project" value="TreeGrafter"/>
</dbReference>
<feature type="transmembrane region" description="Helical" evidence="5">
    <location>
        <begin position="55"/>
        <end position="72"/>
    </location>
</feature>
<dbReference type="PANTHER" id="PTHR23112">
    <property type="entry name" value="G PROTEIN-COUPLED RECEPTOR 157-RELATED"/>
    <property type="match status" value="1"/>
</dbReference>
<dbReference type="PANTHER" id="PTHR23112:SF0">
    <property type="entry name" value="TRANSMEMBRANE PROTEIN 116"/>
    <property type="match status" value="1"/>
</dbReference>
<evidence type="ECO:0000313" key="8">
    <source>
        <dbReference type="Proteomes" id="UP000298493"/>
    </source>
</evidence>
<evidence type="ECO:0000256" key="3">
    <source>
        <dbReference type="ARBA" id="ARBA00022989"/>
    </source>
</evidence>
<feature type="transmembrane region" description="Helical" evidence="5">
    <location>
        <begin position="175"/>
        <end position="196"/>
    </location>
</feature>
<feature type="domain" description="G-protein coupled receptors family 2 profile 2" evidence="6">
    <location>
        <begin position="20"/>
        <end position="197"/>
    </location>
</feature>
<dbReference type="Proteomes" id="UP000298493">
    <property type="component" value="Unassembled WGS sequence"/>
</dbReference>
<dbReference type="EMBL" id="SNSC02000015">
    <property type="protein sequence ID" value="TID17867.1"/>
    <property type="molecule type" value="Genomic_DNA"/>
</dbReference>
<feature type="transmembrane region" description="Helical" evidence="5">
    <location>
        <begin position="20"/>
        <end position="43"/>
    </location>
</feature>
<feature type="transmembrane region" description="Helical" evidence="5">
    <location>
        <begin position="132"/>
        <end position="155"/>
    </location>
</feature>
<accession>A0A4Z1PAD9</accession>